<keyword evidence="6" id="KW-1185">Reference proteome</keyword>
<dbReference type="SUPFAM" id="SSF50891">
    <property type="entry name" value="Cyclophilin-like"/>
    <property type="match status" value="1"/>
</dbReference>
<sequence length="274" mass="29134">MPPACTWHRLRRRMRLIRPSTRNAAHMSDPTELTPTALPAGLDGVLIRMALTPAPAAMAAAQMLAAELDRTPPKGTVEIAPGLVSVLVRFDAAVTTRDQLAKAMLRRASVIANDPPGLPDPARRWTIPAAFGGDHGPQLGEVARTVGQSEEAAIDEICSADLRILAIGFAPGQPYVGLLPEAWNLPRMSELNPQVPAGALVSAVRQLVMFTAASTTGWRQIAQTGFRCFDPGRDQPIPLRPGDAIRYTAVSASDMAGLMATTDGLGGARLEVLR</sequence>
<dbReference type="Gene3D" id="3.30.1360.40">
    <property type="match status" value="1"/>
</dbReference>
<protein>
    <submittedName>
        <fullName evidence="5">Allophanate hydrolase</fullName>
    </submittedName>
</protein>
<evidence type="ECO:0000256" key="2">
    <source>
        <dbReference type="ARBA" id="ARBA00022801"/>
    </source>
</evidence>
<keyword evidence="1" id="KW-0547">Nucleotide-binding</keyword>
<dbReference type="Gene3D" id="2.40.100.10">
    <property type="entry name" value="Cyclophilin-like"/>
    <property type="match status" value="1"/>
</dbReference>
<dbReference type="EMBL" id="CP025408">
    <property type="protein sequence ID" value="AUH32139.1"/>
    <property type="molecule type" value="Genomic_DNA"/>
</dbReference>
<dbReference type="Proteomes" id="UP000233742">
    <property type="component" value="Chromosome"/>
</dbReference>
<dbReference type="GO" id="GO:0005524">
    <property type="term" value="F:ATP binding"/>
    <property type="evidence" value="ECO:0007669"/>
    <property type="project" value="UniProtKB-KW"/>
</dbReference>
<accession>A0A2K9ECX5</accession>
<dbReference type="PANTHER" id="PTHR34698">
    <property type="entry name" value="5-OXOPROLINASE SUBUNIT B"/>
    <property type="match status" value="1"/>
</dbReference>
<dbReference type="Pfam" id="PF02682">
    <property type="entry name" value="CT_C_D"/>
    <property type="match status" value="1"/>
</dbReference>
<dbReference type="SUPFAM" id="SSF160467">
    <property type="entry name" value="PH0987 N-terminal domain-like"/>
    <property type="match status" value="1"/>
</dbReference>
<evidence type="ECO:0000256" key="1">
    <source>
        <dbReference type="ARBA" id="ARBA00022741"/>
    </source>
</evidence>
<reference evidence="5 6" key="1">
    <citation type="submission" date="2017-12" db="EMBL/GenBank/DDBJ databases">
        <authorList>
            <person name="Hurst M.R.H."/>
        </authorList>
    </citation>
    <scope>NUCLEOTIDE SEQUENCE [LARGE SCALE GENOMIC DNA]</scope>
    <source>
        <strain evidence="5 6">BM15</strain>
    </source>
</reference>
<dbReference type="AlphaFoldDB" id="A0A2K9ECX5"/>
<name>A0A2K9ECX5_9RHOB</name>
<dbReference type="InterPro" id="IPR029000">
    <property type="entry name" value="Cyclophilin-like_dom_sf"/>
</dbReference>
<dbReference type="KEGG" id="paro:CUV01_00845"/>
<proteinExistence type="predicted"/>
<dbReference type="PANTHER" id="PTHR34698:SF2">
    <property type="entry name" value="5-OXOPROLINASE SUBUNIT B"/>
    <property type="match status" value="1"/>
</dbReference>
<organism evidence="5 6">
    <name type="scientific">Paracoccus tegillarcae</name>
    <dbReference type="NCBI Taxonomy" id="1529068"/>
    <lineage>
        <taxon>Bacteria</taxon>
        <taxon>Pseudomonadati</taxon>
        <taxon>Pseudomonadota</taxon>
        <taxon>Alphaproteobacteria</taxon>
        <taxon>Rhodobacterales</taxon>
        <taxon>Paracoccaceae</taxon>
        <taxon>Paracoccus</taxon>
    </lineage>
</organism>
<dbReference type="InterPro" id="IPR003833">
    <property type="entry name" value="CT_C_D"/>
</dbReference>
<dbReference type="InterPro" id="IPR010016">
    <property type="entry name" value="PxpB"/>
</dbReference>
<feature type="domain" description="Carboxyltransferase" evidence="4">
    <location>
        <begin position="35"/>
        <end position="239"/>
    </location>
</feature>
<evidence type="ECO:0000313" key="5">
    <source>
        <dbReference type="EMBL" id="AUH32139.1"/>
    </source>
</evidence>
<dbReference type="GO" id="GO:0016787">
    <property type="term" value="F:hydrolase activity"/>
    <property type="evidence" value="ECO:0007669"/>
    <property type="project" value="UniProtKB-KW"/>
</dbReference>
<dbReference type="SMART" id="SM00796">
    <property type="entry name" value="AHS1"/>
    <property type="match status" value="1"/>
</dbReference>
<gene>
    <name evidence="5" type="ORF">CUV01_00845</name>
</gene>
<evidence type="ECO:0000256" key="3">
    <source>
        <dbReference type="ARBA" id="ARBA00022840"/>
    </source>
</evidence>
<keyword evidence="2 5" id="KW-0378">Hydrolase</keyword>
<evidence type="ECO:0000313" key="6">
    <source>
        <dbReference type="Proteomes" id="UP000233742"/>
    </source>
</evidence>
<evidence type="ECO:0000259" key="4">
    <source>
        <dbReference type="SMART" id="SM00796"/>
    </source>
</evidence>
<keyword evidence="3" id="KW-0067">ATP-binding</keyword>